<keyword evidence="2" id="KW-1003">Cell membrane</keyword>
<dbReference type="Proteomes" id="UP000028486">
    <property type="component" value="Chromosome"/>
</dbReference>
<feature type="transmembrane region" description="Helical" evidence="6">
    <location>
        <begin position="15"/>
        <end position="41"/>
    </location>
</feature>
<evidence type="ECO:0000256" key="6">
    <source>
        <dbReference type="SAM" id="Phobius"/>
    </source>
</evidence>
<feature type="transmembrane region" description="Helical" evidence="6">
    <location>
        <begin position="154"/>
        <end position="171"/>
    </location>
</feature>
<comment type="subcellular location">
    <subcellularLocation>
        <location evidence="1">Cell membrane</location>
        <topology evidence="1">Multi-pass membrane protein</topology>
    </subcellularLocation>
</comment>
<accession>A0A076F7A3</accession>
<dbReference type="PANTHER" id="PTHR30250:SF28">
    <property type="entry name" value="POLYSACCHARIDE BIOSYNTHESIS PROTEIN"/>
    <property type="match status" value="1"/>
</dbReference>
<dbReference type="eggNOG" id="COG2244">
    <property type="taxonomic scope" value="Bacteria"/>
</dbReference>
<dbReference type="STRING" id="1244531.CIG2463D_0021"/>
<feature type="transmembrane region" description="Helical" evidence="6">
    <location>
        <begin position="371"/>
        <end position="387"/>
    </location>
</feature>
<evidence type="ECO:0000256" key="3">
    <source>
        <dbReference type="ARBA" id="ARBA00022692"/>
    </source>
</evidence>
<gene>
    <name evidence="7" type="ORF">CIG1485E_0021</name>
</gene>
<evidence type="ECO:0000313" key="7">
    <source>
        <dbReference type="EMBL" id="AII13901.1"/>
    </source>
</evidence>
<evidence type="ECO:0000256" key="2">
    <source>
        <dbReference type="ARBA" id="ARBA00022475"/>
    </source>
</evidence>
<feature type="transmembrane region" description="Helical" evidence="6">
    <location>
        <begin position="239"/>
        <end position="258"/>
    </location>
</feature>
<feature type="transmembrane region" description="Helical" evidence="6">
    <location>
        <begin position="303"/>
        <end position="326"/>
    </location>
</feature>
<dbReference type="EMBL" id="CP009043">
    <property type="protein sequence ID" value="AII13901.1"/>
    <property type="molecule type" value="Genomic_DNA"/>
</dbReference>
<dbReference type="OrthoDB" id="3831435at2"/>
<proteinExistence type="predicted"/>
<organism evidence="7 8">
    <name type="scientific">Campylobacter iguaniorum</name>
    <dbReference type="NCBI Taxonomy" id="1244531"/>
    <lineage>
        <taxon>Bacteria</taxon>
        <taxon>Pseudomonadati</taxon>
        <taxon>Campylobacterota</taxon>
        <taxon>Epsilonproteobacteria</taxon>
        <taxon>Campylobacterales</taxon>
        <taxon>Campylobacteraceae</taxon>
        <taxon>Campylobacter</taxon>
    </lineage>
</organism>
<feature type="transmembrane region" description="Helical" evidence="6">
    <location>
        <begin position="79"/>
        <end position="105"/>
    </location>
</feature>
<dbReference type="RefSeq" id="WP_038452451.1">
    <property type="nucleotide sequence ID" value="NZ_CP009043.1"/>
</dbReference>
<feature type="transmembrane region" description="Helical" evidence="6">
    <location>
        <begin position="393"/>
        <end position="417"/>
    </location>
</feature>
<dbReference type="AlphaFoldDB" id="A0A076F7A3"/>
<dbReference type="GO" id="GO:0005886">
    <property type="term" value="C:plasma membrane"/>
    <property type="evidence" value="ECO:0007669"/>
    <property type="project" value="UniProtKB-SubCell"/>
</dbReference>
<feature type="transmembrane region" description="Helical" evidence="6">
    <location>
        <begin position="117"/>
        <end position="142"/>
    </location>
</feature>
<keyword evidence="5 6" id="KW-0472">Membrane</keyword>
<keyword evidence="4 6" id="KW-1133">Transmembrane helix</keyword>
<dbReference type="InterPro" id="IPR050833">
    <property type="entry name" value="Poly_Biosynth_Transport"/>
</dbReference>
<feature type="transmembrane region" description="Helical" evidence="6">
    <location>
        <begin position="47"/>
        <end position="67"/>
    </location>
</feature>
<dbReference type="PANTHER" id="PTHR30250">
    <property type="entry name" value="PST FAMILY PREDICTED COLANIC ACID TRANSPORTER"/>
    <property type="match status" value="1"/>
</dbReference>
<evidence type="ECO:0000313" key="8">
    <source>
        <dbReference type="Proteomes" id="UP000028486"/>
    </source>
</evidence>
<reference evidence="8" key="1">
    <citation type="journal article" date="2014" name="Genome Announc.">
        <title>Complete Genome Sequence of Campylobacter iguaniorum Strain 1485ET, Isolated from a Bearded Dragon (Pogona vitticeps).</title>
        <authorList>
            <person name="Gilbert M.J."/>
            <person name="Miller W.G."/>
            <person name="Yee E."/>
            <person name="Kik M."/>
            <person name="Wagenaar J.A."/>
            <person name="Duim B."/>
        </authorList>
    </citation>
    <scope>NUCLEOTIDE SEQUENCE [LARGE SCALE GENOMIC DNA]</scope>
    <source>
        <strain evidence="8">1485E</strain>
    </source>
</reference>
<keyword evidence="3 6" id="KW-0812">Transmembrane</keyword>
<name>A0A076F7A3_9BACT</name>
<evidence type="ECO:0000256" key="1">
    <source>
        <dbReference type="ARBA" id="ARBA00004651"/>
    </source>
</evidence>
<evidence type="ECO:0000256" key="5">
    <source>
        <dbReference type="ARBA" id="ARBA00023136"/>
    </source>
</evidence>
<dbReference type="KEGG" id="caj:CIG1485E_0021"/>
<dbReference type="HOGENOM" id="CLU_037830_0_0_7"/>
<keyword evidence="8" id="KW-1185">Reference proteome</keyword>
<evidence type="ECO:0000256" key="4">
    <source>
        <dbReference type="ARBA" id="ARBA00022989"/>
    </source>
</evidence>
<feature type="transmembrane region" description="Helical" evidence="6">
    <location>
        <begin position="332"/>
        <end position="350"/>
    </location>
</feature>
<dbReference type="Pfam" id="PF13440">
    <property type="entry name" value="Polysacc_synt_3"/>
    <property type="match status" value="1"/>
</dbReference>
<protein>
    <submittedName>
        <fullName evidence="7">Putative polysaccharide translocase</fullName>
    </submittedName>
</protein>
<sequence>MFDKLKPKSEFNKNILTLLSGTIISQAIPIAISPILTRIYAPDDFGIFALFLAISSIFGTIVTLRYEMAIMLPKKDEDAINILAMGFIATCFMSLVFLILVIIFGDWFVARLENKEIGLWLYFIPITVFFLGIFNLLSYFNIRKKNYVNLKNATILKSIIFSVVQLCVGIIKPGACGLILGDITSKMCANLQLLKNIIQDKALMSKISKIKIMALAKKYKDFPTHNTISSLFNAFSGQLVFIMIPKIFGFIISGYFFLPNKMIDLSSALISNSISQVYLQNISENKNKNLQNLPLFKSTLKKLFLIALCISIVGYILSPLVFPFIFGESWAISGEIAQYLFVIFLIKFCVRPLQVTLISYMELKKLAFWQYLYFITSVSLFIISLQLKVDLKLFLILFTLHEYLLYGIYLYLIFTCVKKFDKQITKS</sequence>